<protein>
    <recommendedName>
        <fullName evidence="2">UspA domain-containing protein</fullName>
    </recommendedName>
</protein>
<dbReference type="InterPro" id="IPR014729">
    <property type="entry name" value="Rossmann-like_a/b/a_fold"/>
</dbReference>
<gene>
    <name evidence="3" type="ORF">Ari01nite_92260</name>
</gene>
<sequence>MDGSRTTPATLDLAVQEAVRHRAALLVLHVWPGRYTGVFRSRGVVPSPADGRRLLRVAAQRARLAGPELPISTELVDGGAATVLTQYSAQGRLLVVGSRDDVPARTSWGSTAAYLAHHSQCPLLVHRGVITHDGPVVVAASARPSGAATLGYAFREAALRGTRLVVIHMWTRPGAAEGVAPVVVPGGYAGERAAAEHALAEALASWTTRFPEVAVDRLVVPDLDIAYTVARASRRGQLLVAGIGRRGRFAELLYGSPFARPAAMRQAVCPAALVPAGWPVADPAVARSGPAPADPR</sequence>
<dbReference type="Gene3D" id="3.40.50.620">
    <property type="entry name" value="HUPs"/>
    <property type="match status" value="2"/>
</dbReference>
<name>A0A919K6C9_9ACTN</name>
<dbReference type="InterPro" id="IPR006016">
    <property type="entry name" value="UspA"/>
</dbReference>
<dbReference type="EMBL" id="BOMV01000111">
    <property type="protein sequence ID" value="GIF01762.1"/>
    <property type="molecule type" value="Genomic_DNA"/>
</dbReference>
<reference evidence="3" key="1">
    <citation type="submission" date="2021-01" db="EMBL/GenBank/DDBJ databases">
        <title>Whole genome shotgun sequence of Actinoplanes rishiriensis NBRC 108556.</title>
        <authorList>
            <person name="Komaki H."/>
            <person name="Tamura T."/>
        </authorList>
    </citation>
    <scope>NUCLEOTIDE SEQUENCE</scope>
    <source>
        <strain evidence="3">NBRC 108556</strain>
    </source>
</reference>
<evidence type="ECO:0000313" key="4">
    <source>
        <dbReference type="Proteomes" id="UP000636960"/>
    </source>
</evidence>
<evidence type="ECO:0000313" key="3">
    <source>
        <dbReference type="EMBL" id="GIF01762.1"/>
    </source>
</evidence>
<comment type="caution">
    <text evidence="3">The sequence shown here is derived from an EMBL/GenBank/DDBJ whole genome shotgun (WGS) entry which is preliminary data.</text>
</comment>
<keyword evidence="4" id="KW-1185">Reference proteome</keyword>
<dbReference type="PANTHER" id="PTHR46268">
    <property type="entry name" value="STRESS RESPONSE PROTEIN NHAX"/>
    <property type="match status" value="1"/>
</dbReference>
<accession>A0A919K6C9</accession>
<dbReference type="SUPFAM" id="SSF52402">
    <property type="entry name" value="Adenine nucleotide alpha hydrolases-like"/>
    <property type="match status" value="2"/>
</dbReference>
<dbReference type="CDD" id="cd00293">
    <property type="entry name" value="USP-like"/>
    <property type="match status" value="1"/>
</dbReference>
<dbReference type="Proteomes" id="UP000636960">
    <property type="component" value="Unassembled WGS sequence"/>
</dbReference>
<dbReference type="Pfam" id="PF00582">
    <property type="entry name" value="Usp"/>
    <property type="match status" value="2"/>
</dbReference>
<organism evidence="3 4">
    <name type="scientific">Paractinoplanes rishiriensis</name>
    <dbReference type="NCBI Taxonomy" id="1050105"/>
    <lineage>
        <taxon>Bacteria</taxon>
        <taxon>Bacillati</taxon>
        <taxon>Actinomycetota</taxon>
        <taxon>Actinomycetes</taxon>
        <taxon>Micromonosporales</taxon>
        <taxon>Micromonosporaceae</taxon>
        <taxon>Paractinoplanes</taxon>
    </lineage>
</organism>
<evidence type="ECO:0000256" key="1">
    <source>
        <dbReference type="ARBA" id="ARBA00008791"/>
    </source>
</evidence>
<dbReference type="PANTHER" id="PTHR46268:SF6">
    <property type="entry name" value="UNIVERSAL STRESS PROTEIN UP12"/>
    <property type="match status" value="1"/>
</dbReference>
<comment type="similarity">
    <text evidence="1">Belongs to the universal stress protein A family.</text>
</comment>
<feature type="domain" description="UspA" evidence="2">
    <location>
        <begin position="136"/>
        <end position="274"/>
    </location>
</feature>
<proteinExistence type="inferred from homology"/>
<evidence type="ECO:0000259" key="2">
    <source>
        <dbReference type="Pfam" id="PF00582"/>
    </source>
</evidence>
<feature type="domain" description="UspA" evidence="2">
    <location>
        <begin position="1"/>
        <end position="125"/>
    </location>
</feature>
<dbReference type="AlphaFoldDB" id="A0A919K6C9"/>